<dbReference type="GeneID" id="72002509"/>
<accession>A0ABQ8K488</accession>
<name>A0ABQ8K488_9APHY</name>
<sequence>MLSGQLGAGEASRASSHNTSQEPDRKVGWGERIQLWGWVPMWNCGMDGTGIVGWVAGVEILGWGHAKFGDGGACKILGWGEYCSKRYTIEELHWDHAQFLAVQAKIAALAAKHVKVASFNDQDTATLKIVYAEAVEAHPILLKYDGHWVTKDMLKIHLKNKKQLHPGCTFPVVNGNPTPAGEMCPEVANPPAGT</sequence>
<gene>
    <name evidence="2" type="ORF">C8Q71DRAFT_726619</name>
</gene>
<protein>
    <submittedName>
        <fullName evidence="2">Uncharacterized protein</fullName>
    </submittedName>
</protein>
<dbReference type="RefSeq" id="XP_047774822.1">
    <property type="nucleotide sequence ID" value="XM_047921777.1"/>
</dbReference>
<dbReference type="Proteomes" id="UP000814176">
    <property type="component" value="Unassembled WGS sequence"/>
</dbReference>
<feature type="region of interest" description="Disordered" evidence="1">
    <location>
        <begin position="1"/>
        <end position="25"/>
    </location>
</feature>
<dbReference type="EMBL" id="JADCUA010000024">
    <property type="protein sequence ID" value="KAH9831725.1"/>
    <property type="molecule type" value="Genomic_DNA"/>
</dbReference>
<reference evidence="2 3" key="1">
    <citation type="journal article" date="2021" name="Environ. Microbiol.">
        <title>Gene family expansions and transcriptome signatures uncover fungal adaptations to wood decay.</title>
        <authorList>
            <person name="Hage H."/>
            <person name="Miyauchi S."/>
            <person name="Viragh M."/>
            <person name="Drula E."/>
            <person name="Min B."/>
            <person name="Chaduli D."/>
            <person name="Navarro D."/>
            <person name="Favel A."/>
            <person name="Norest M."/>
            <person name="Lesage-Meessen L."/>
            <person name="Balint B."/>
            <person name="Merenyi Z."/>
            <person name="de Eugenio L."/>
            <person name="Morin E."/>
            <person name="Martinez A.T."/>
            <person name="Baldrian P."/>
            <person name="Stursova M."/>
            <person name="Martinez M.J."/>
            <person name="Novotny C."/>
            <person name="Magnuson J.K."/>
            <person name="Spatafora J.W."/>
            <person name="Maurice S."/>
            <person name="Pangilinan J."/>
            <person name="Andreopoulos W."/>
            <person name="LaButti K."/>
            <person name="Hundley H."/>
            <person name="Na H."/>
            <person name="Kuo A."/>
            <person name="Barry K."/>
            <person name="Lipzen A."/>
            <person name="Henrissat B."/>
            <person name="Riley R."/>
            <person name="Ahrendt S."/>
            <person name="Nagy L.G."/>
            <person name="Grigoriev I.V."/>
            <person name="Martin F."/>
            <person name="Rosso M.N."/>
        </authorList>
    </citation>
    <scope>NUCLEOTIDE SEQUENCE [LARGE SCALE GENOMIC DNA]</scope>
    <source>
        <strain evidence="2 3">CIRM-BRFM 1785</strain>
    </source>
</reference>
<evidence type="ECO:0000313" key="3">
    <source>
        <dbReference type="Proteomes" id="UP000814176"/>
    </source>
</evidence>
<organism evidence="2 3">
    <name type="scientific">Rhodofomes roseus</name>
    <dbReference type="NCBI Taxonomy" id="34475"/>
    <lineage>
        <taxon>Eukaryota</taxon>
        <taxon>Fungi</taxon>
        <taxon>Dikarya</taxon>
        <taxon>Basidiomycota</taxon>
        <taxon>Agaricomycotina</taxon>
        <taxon>Agaricomycetes</taxon>
        <taxon>Polyporales</taxon>
        <taxon>Rhodofomes</taxon>
    </lineage>
</organism>
<proteinExistence type="predicted"/>
<comment type="caution">
    <text evidence="2">The sequence shown here is derived from an EMBL/GenBank/DDBJ whole genome shotgun (WGS) entry which is preliminary data.</text>
</comment>
<evidence type="ECO:0000256" key="1">
    <source>
        <dbReference type="SAM" id="MobiDB-lite"/>
    </source>
</evidence>
<keyword evidence="3" id="KW-1185">Reference proteome</keyword>
<evidence type="ECO:0000313" key="2">
    <source>
        <dbReference type="EMBL" id="KAH9831725.1"/>
    </source>
</evidence>